<protein>
    <recommendedName>
        <fullName evidence="2">SAP domain-containing protein</fullName>
    </recommendedName>
</protein>
<dbReference type="InterPro" id="IPR036361">
    <property type="entry name" value="SAP_dom_sf"/>
</dbReference>
<feature type="region of interest" description="Disordered" evidence="1">
    <location>
        <begin position="191"/>
        <end position="224"/>
    </location>
</feature>
<dbReference type="Pfam" id="PF02037">
    <property type="entry name" value="SAP"/>
    <property type="match status" value="1"/>
</dbReference>
<feature type="compositionally biased region" description="Low complexity" evidence="1">
    <location>
        <begin position="71"/>
        <end position="86"/>
    </location>
</feature>
<evidence type="ECO:0000313" key="3">
    <source>
        <dbReference type="EMBL" id="CAD9371355.1"/>
    </source>
</evidence>
<feature type="region of interest" description="Disordered" evidence="1">
    <location>
        <begin position="1"/>
        <end position="106"/>
    </location>
</feature>
<name>A0A7S2F442_9STRA</name>
<gene>
    <name evidence="3" type="ORF">DSPE1174_LOCUS1187</name>
</gene>
<evidence type="ECO:0000259" key="2">
    <source>
        <dbReference type="PROSITE" id="PS50800"/>
    </source>
</evidence>
<dbReference type="SMART" id="SM00513">
    <property type="entry name" value="SAP"/>
    <property type="match status" value="1"/>
</dbReference>
<feature type="domain" description="SAP" evidence="2">
    <location>
        <begin position="268"/>
        <end position="302"/>
    </location>
</feature>
<dbReference type="SUPFAM" id="SSF68906">
    <property type="entry name" value="SAP domain"/>
    <property type="match status" value="1"/>
</dbReference>
<feature type="compositionally biased region" description="Basic and acidic residues" evidence="1">
    <location>
        <begin position="16"/>
        <end position="63"/>
    </location>
</feature>
<proteinExistence type="predicted"/>
<dbReference type="EMBL" id="HBGS01002299">
    <property type="protein sequence ID" value="CAD9371355.1"/>
    <property type="molecule type" value="Transcribed_RNA"/>
</dbReference>
<dbReference type="PROSITE" id="PS50800">
    <property type="entry name" value="SAP"/>
    <property type="match status" value="1"/>
</dbReference>
<dbReference type="Gene3D" id="1.10.720.30">
    <property type="entry name" value="SAP domain"/>
    <property type="match status" value="1"/>
</dbReference>
<feature type="region of interest" description="Disordered" evidence="1">
    <location>
        <begin position="121"/>
        <end position="150"/>
    </location>
</feature>
<dbReference type="AlphaFoldDB" id="A0A7S2F442"/>
<sequence length="304" mass="33872">MEYEPSQLRKVGNDWVDDKAEDPQMEVEPRKLTVQEQEREALRSRRKQERYEARQKQREERLSARNLHIQAADAAPVAAPSFASDPYSFRPSEEERPAGLSDSAASDDFFKSLTGLFDDGMEKETVATTSATQYSEREGGGGGTALNDFDLFDDGMEEETVATTPATQYSQGGRGEDMLKFLEEGGAIQSSEKNTVYDKKRGKQRFAVEPPPSSARPSLKTTMGDEELISREDDFMASLMGDIDDELDAVIPSGDVLEQKVEQIYESYEGMTVPQLKEILRDMGLKVGGRKSELIARLVDADSQ</sequence>
<reference evidence="3" key="1">
    <citation type="submission" date="2021-01" db="EMBL/GenBank/DDBJ databases">
        <authorList>
            <person name="Corre E."/>
            <person name="Pelletier E."/>
            <person name="Niang G."/>
            <person name="Scheremetjew M."/>
            <person name="Finn R."/>
            <person name="Kale V."/>
            <person name="Holt S."/>
            <person name="Cochrane G."/>
            <person name="Meng A."/>
            <person name="Brown T."/>
            <person name="Cohen L."/>
        </authorList>
    </citation>
    <scope>NUCLEOTIDE SEQUENCE</scope>
    <source>
        <strain evidence="3">CCMP1381</strain>
    </source>
</reference>
<accession>A0A7S2F442</accession>
<organism evidence="3">
    <name type="scientific">Octactis speculum</name>
    <dbReference type="NCBI Taxonomy" id="3111310"/>
    <lineage>
        <taxon>Eukaryota</taxon>
        <taxon>Sar</taxon>
        <taxon>Stramenopiles</taxon>
        <taxon>Ochrophyta</taxon>
        <taxon>Dictyochophyceae</taxon>
        <taxon>Dictyochales</taxon>
        <taxon>Dictyochaceae</taxon>
        <taxon>Octactis</taxon>
    </lineage>
</organism>
<dbReference type="InterPro" id="IPR003034">
    <property type="entry name" value="SAP_dom"/>
</dbReference>
<evidence type="ECO:0000256" key="1">
    <source>
        <dbReference type="SAM" id="MobiDB-lite"/>
    </source>
</evidence>